<dbReference type="GO" id="GO:0031505">
    <property type="term" value="P:fungal-type cell wall organization"/>
    <property type="evidence" value="ECO:0007669"/>
    <property type="project" value="TreeGrafter"/>
</dbReference>
<sequence length="297" mass="32294">MRPSAIVPILLCTASLVLTFLCLFAGNDKGFMEDYAILTLNTSRIGQNVLKDLTSPGNGLSSEISSILHIVPESLESDVENAITSLAKELGLHDFYSVHIMDYCEGYYTPSPLPNRTLTKSEIRKNVTSCSNQTAMYNFDPAEILQQELNNSGHGYIDLERNLDWPKDITNGIRALRLAARATFVLYCISLGLVGVALILACISFFLDGRLSALVNVVVDWLAFVVVGIASAIASAVGVKGTEVINEHGEKIGISADHGSKFLVITWVATGLMLVASMVWCADCIVGRKRRTTPKHD</sequence>
<dbReference type="GO" id="GO:0005886">
    <property type="term" value="C:plasma membrane"/>
    <property type="evidence" value="ECO:0007669"/>
    <property type="project" value="InterPro"/>
</dbReference>
<keyword evidence="1" id="KW-1133">Transmembrane helix</keyword>
<evidence type="ECO:0008006" key="4">
    <source>
        <dbReference type="Google" id="ProtNLM"/>
    </source>
</evidence>
<dbReference type="EMBL" id="CAVMBE010000071">
    <property type="protein sequence ID" value="CAK4032826.1"/>
    <property type="molecule type" value="Genomic_DNA"/>
</dbReference>
<dbReference type="AlphaFoldDB" id="A0AAI9ECC3"/>
<feature type="transmembrane region" description="Helical" evidence="1">
    <location>
        <begin position="184"/>
        <end position="207"/>
    </location>
</feature>
<dbReference type="Proteomes" id="UP001296104">
    <property type="component" value="Unassembled WGS sequence"/>
</dbReference>
<dbReference type="GO" id="GO:0051285">
    <property type="term" value="C:cell cortex of cell tip"/>
    <property type="evidence" value="ECO:0007669"/>
    <property type="project" value="TreeGrafter"/>
</dbReference>
<dbReference type="Pfam" id="PF06687">
    <property type="entry name" value="SUR7"/>
    <property type="match status" value="1"/>
</dbReference>
<evidence type="ECO:0000256" key="1">
    <source>
        <dbReference type="SAM" id="Phobius"/>
    </source>
</evidence>
<organism evidence="2 3">
    <name type="scientific">Lecanosticta acicola</name>
    <dbReference type="NCBI Taxonomy" id="111012"/>
    <lineage>
        <taxon>Eukaryota</taxon>
        <taxon>Fungi</taxon>
        <taxon>Dikarya</taxon>
        <taxon>Ascomycota</taxon>
        <taxon>Pezizomycotina</taxon>
        <taxon>Dothideomycetes</taxon>
        <taxon>Dothideomycetidae</taxon>
        <taxon>Mycosphaerellales</taxon>
        <taxon>Mycosphaerellaceae</taxon>
        <taxon>Lecanosticta</taxon>
    </lineage>
</organism>
<evidence type="ECO:0000313" key="3">
    <source>
        <dbReference type="Proteomes" id="UP001296104"/>
    </source>
</evidence>
<accession>A0AAI9ECC3</accession>
<keyword evidence="1" id="KW-0812">Transmembrane</keyword>
<feature type="transmembrane region" description="Helical" evidence="1">
    <location>
        <begin position="213"/>
        <end position="239"/>
    </location>
</feature>
<feature type="transmembrane region" description="Helical" evidence="1">
    <location>
        <begin position="260"/>
        <end position="280"/>
    </location>
</feature>
<proteinExistence type="predicted"/>
<protein>
    <recommendedName>
        <fullName evidence="4">Integral membrane protein-like protein</fullName>
    </recommendedName>
</protein>
<evidence type="ECO:0000313" key="2">
    <source>
        <dbReference type="EMBL" id="CAK4032826.1"/>
    </source>
</evidence>
<reference evidence="2" key="1">
    <citation type="submission" date="2023-11" db="EMBL/GenBank/DDBJ databases">
        <authorList>
            <person name="Alioto T."/>
            <person name="Alioto T."/>
            <person name="Gomez Garrido J."/>
        </authorList>
    </citation>
    <scope>NUCLEOTIDE SEQUENCE</scope>
</reference>
<keyword evidence="1" id="KW-0472">Membrane</keyword>
<feature type="transmembrane region" description="Helical" evidence="1">
    <location>
        <begin position="6"/>
        <end position="26"/>
    </location>
</feature>
<dbReference type="InterPro" id="IPR009571">
    <property type="entry name" value="SUR7/Rim9-like_fungi"/>
</dbReference>
<gene>
    <name evidence="2" type="ORF">LECACI_7A007984</name>
</gene>
<dbReference type="InterPro" id="IPR052413">
    <property type="entry name" value="SUR7_domain"/>
</dbReference>
<dbReference type="PANTHER" id="PTHR28019">
    <property type="entry name" value="CELL MEMBRANE PROTEIN YLR413W-RELATED"/>
    <property type="match status" value="1"/>
</dbReference>
<keyword evidence="3" id="KW-1185">Reference proteome</keyword>
<name>A0AAI9ECC3_9PEZI</name>
<comment type="caution">
    <text evidence="2">The sequence shown here is derived from an EMBL/GenBank/DDBJ whole genome shotgun (WGS) entry which is preliminary data.</text>
</comment>
<dbReference type="PANTHER" id="PTHR28019:SF7">
    <property type="entry name" value="SUR7 PROTEIN"/>
    <property type="match status" value="1"/>
</dbReference>